<name>A0A151RPP9_CAJCA</name>
<dbReference type="Gramene" id="C.cajan_31874.t">
    <property type="protein sequence ID" value="C.cajan_31874.t.cds1"/>
    <property type="gene ID" value="C.cajan_31874"/>
</dbReference>
<dbReference type="EMBL" id="KQ483624">
    <property type="protein sequence ID" value="KYP44489.1"/>
    <property type="molecule type" value="Genomic_DNA"/>
</dbReference>
<feature type="non-terminal residue" evidence="1">
    <location>
        <position position="1"/>
    </location>
</feature>
<reference evidence="1" key="1">
    <citation type="journal article" date="2012" name="Nat. Biotechnol.">
        <title>Draft genome sequence of pigeonpea (Cajanus cajan), an orphan legume crop of resource-poor farmers.</title>
        <authorList>
            <person name="Varshney R.K."/>
            <person name="Chen W."/>
            <person name="Li Y."/>
            <person name="Bharti A.K."/>
            <person name="Saxena R.K."/>
            <person name="Schlueter J.A."/>
            <person name="Donoghue M.T."/>
            <person name="Azam S."/>
            <person name="Fan G."/>
            <person name="Whaley A.M."/>
            <person name="Farmer A.D."/>
            <person name="Sheridan J."/>
            <person name="Iwata A."/>
            <person name="Tuteja R."/>
            <person name="Penmetsa R.V."/>
            <person name="Wu W."/>
            <person name="Upadhyaya H.D."/>
            <person name="Yang S.P."/>
            <person name="Shah T."/>
            <person name="Saxena K.B."/>
            <person name="Michael T."/>
            <person name="McCombie W.R."/>
            <person name="Yang B."/>
            <person name="Zhang G."/>
            <person name="Yang H."/>
            <person name="Wang J."/>
            <person name="Spillane C."/>
            <person name="Cook D.R."/>
            <person name="May G.D."/>
            <person name="Xu X."/>
            <person name="Jackson S.A."/>
        </authorList>
    </citation>
    <scope>NUCLEOTIDE SEQUENCE [LARGE SCALE GENOMIC DNA]</scope>
</reference>
<evidence type="ECO:0000313" key="1">
    <source>
        <dbReference type="EMBL" id="KYP44489.1"/>
    </source>
</evidence>
<protein>
    <submittedName>
        <fullName evidence="1">Uncharacterized protein</fullName>
    </submittedName>
</protein>
<gene>
    <name evidence="1" type="ORF">KK1_034008</name>
</gene>
<evidence type="ECO:0000313" key="2">
    <source>
        <dbReference type="Proteomes" id="UP000075243"/>
    </source>
</evidence>
<accession>A0A151RPP9</accession>
<dbReference type="Proteomes" id="UP000075243">
    <property type="component" value="Unassembled WGS sequence"/>
</dbReference>
<sequence length="59" mass="6188">ARTTIEFGKEKGGIGLGLRGVNPLKARPKDAILIATFAKYATPIATQFHGDGGYVVDSV</sequence>
<proteinExistence type="predicted"/>
<organism evidence="1 2">
    <name type="scientific">Cajanus cajan</name>
    <name type="common">Pigeon pea</name>
    <name type="synonym">Cajanus indicus</name>
    <dbReference type="NCBI Taxonomy" id="3821"/>
    <lineage>
        <taxon>Eukaryota</taxon>
        <taxon>Viridiplantae</taxon>
        <taxon>Streptophyta</taxon>
        <taxon>Embryophyta</taxon>
        <taxon>Tracheophyta</taxon>
        <taxon>Spermatophyta</taxon>
        <taxon>Magnoliopsida</taxon>
        <taxon>eudicotyledons</taxon>
        <taxon>Gunneridae</taxon>
        <taxon>Pentapetalae</taxon>
        <taxon>rosids</taxon>
        <taxon>fabids</taxon>
        <taxon>Fabales</taxon>
        <taxon>Fabaceae</taxon>
        <taxon>Papilionoideae</taxon>
        <taxon>50 kb inversion clade</taxon>
        <taxon>NPAAA clade</taxon>
        <taxon>indigoferoid/millettioid clade</taxon>
        <taxon>Phaseoleae</taxon>
        <taxon>Cajanus</taxon>
    </lineage>
</organism>
<keyword evidence="2" id="KW-1185">Reference proteome</keyword>
<dbReference type="AlphaFoldDB" id="A0A151RPP9"/>